<sequence>MRYLWVAAIGAAIVSGPVAGKPAPKRVPIPKEFPNVLAVCPPPMILTMPPPPAP</sequence>
<accession>A0ABU8S7I7</accession>
<comment type="caution">
    <text evidence="1">The sequence shown here is derived from an EMBL/GenBank/DDBJ whole genome shotgun (WGS) entry which is preliminary data.</text>
</comment>
<dbReference type="Proteomes" id="UP001379235">
    <property type="component" value="Unassembled WGS sequence"/>
</dbReference>
<evidence type="ECO:0000313" key="1">
    <source>
        <dbReference type="EMBL" id="MEJ6009913.1"/>
    </source>
</evidence>
<name>A0ABU8S7I7_9SPHN</name>
<dbReference type="EMBL" id="JBBHJY010000003">
    <property type="protein sequence ID" value="MEJ6009913.1"/>
    <property type="molecule type" value="Genomic_DNA"/>
</dbReference>
<keyword evidence="2" id="KW-1185">Reference proteome</keyword>
<evidence type="ECO:0000313" key="2">
    <source>
        <dbReference type="Proteomes" id="UP001379235"/>
    </source>
</evidence>
<organism evidence="1 2">
    <name type="scientific">Novosphingobium aquae</name>
    <dbReference type="NCBI Taxonomy" id="3133435"/>
    <lineage>
        <taxon>Bacteria</taxon>
        <taxon>Pseudomonadati</taxon>
        <taxon>Pseudomonadota</taxon>
        <taxon>Alphaproteobacteria</taxon>
        <taxon>Sphingomonadales</taxon>
        <taxon>Sphingomonadaceae</taxon>
        <taxon>Novosphingobium</taxon>
    </lineage>
</organism>
<gene>
    <name evidence="1" type="ORF">WG900_08265</name>
</gene>
<proteinExistence type="predicted"/>
<dbReference type="RefSeq" id="WP_339966235.1">
    <property type="nucleotide sequence ID" value="NZ_JBBHJY010000003.1"/>
</dbReference>
<protein>
    <submittedName>
        <fullName evidence="1">Uncharacterized protein</fullName>
    </submittedName>
</protein>
<reference evidence="1 2" key="1">
    <citation type="submission" date="2024-03" db="EMBL/GenBank/DDBJ databases">
        <authorList>
            <person name="Jo J.-H."/>
        </authorList>
    </citation>
    <scope>NUCLEOTIDE SEQUENCE [LARGE SCALE GENOMIC DNA]</scope>
    <source>
        <strain evidence="1 2">AS3R-12</strain>
    </source>
</reference>